<dbReference type="AlphaFoldDB" id="A0A4R3KI39"/>
<evidence type="ECO:0000256" key="2">
    <source>
        <dbReference type="ARBA" id="ARBA00022448"/>
    </source>
</evidence>
<dbReference type="EMBL" id="SMAB01000006">
    <property type="protein sequence ID" value="TCS83157.1"/>
    <property type="molecule type" value="Genomic_DNA"/>
</dbReference>
<keyword evidence="3 5" id="KW-0732">Signal</keyword>
<dbReference type="GO" id="GO:0006865">
    <property type="term" value="P:amino acid transport"/>
    <property type="evidence" value="ECO:0007669"/>
    <property type="project" value="UniProtKB-KW"/>
</dbReference>
<evidence type="ECO:0000313" key="8">
    <source>
        <dbReference type="Proteomes" id="UP000295788"/>
    </source>
</evidence>
<evidence type="ECO:0000256" key="4">
    <source>
        <dbReference type="ARBA" id="ARBA00022970"/>
    </source>
</evidence>
<evidence type="ECO:0000313" key="7">
    <source>
        <dbReference type="EMBL" id="TCS83157.1"/>
    </source>
</evidence>
<dbReference type="InterPro" id="IPR000709">
    <property type="entry name" value="Leu_Ile_Val-bd"/>
</dbReference>
<feature type="chain" id="PRO_5039232498" evidence="5">
    <location>
        <begin position="24"/>
        <end position="392"/>
    </location>
</feature>
<comment type="similarity">
    <text evidence="1">Belongs to the leucine-binding protein family.</text>
</comment>
<evidence type="ECO:0000256" key="1">
    <source>
        <dbReference type="ARBA" id="ARBA00010062"/>
    </source>
</evidence>
<dbReference type="PRINTS" id="PR00337">
    <property type="entry name" value="LEUILEVALBP"/>
</dbReference>
<proteinExistence type="inferred from homology"/>
<keyword evidence="4" id="KW-0029">Amino-acid transport</keyword>
<evidence type="ECO:0000259" key="6">
    <source>
        <dbReference type="Pfam" id="PF13458"/>
    </source>
</evidence>
<dbReference type="Pfam" id="PF13458">
    <property type="entry name" value="Peripla_BP_6"/>
    <property type="match status" value="1"/>
</dbReference>
<reference evidence="7 8" key="1">
    <citation type="submission" date="2019-03" db="EMBL/GenBank/DDBJ databases">
        <title>Genomic Encyclopedia of Type Strains, Phase IV (KMG-IV): sequencing the most valuable type-strain genomes for metagenomic binning, comparative biology and taxonomic classification.</title>
        <authorList>
            <person name="Goeker M."/>
        </authorList>
    </citation>
    <scope>NUCLEOTIDE SEQUENCE [LARGE SCALE GENOMIC DNA]</scope>
    <source>
        <strain evidence="7 8">DSM 23802</strain>
    </source>
</reference>
<keyword evidence="2" id="KW-0813">Transport</keyword>
<evidence type="ECO:0000256" key="5">
    <source>
        <dbReference type="SAM" id="SignalP"/>
    </source>
</evidence>
<dbReference type="OrthoDB" id="9783240at2"/>
<dbReference type="Gene3D" id="3.40.50.2300">
    <property type="match status" value="2"/>
</dbReference>
<organism evidence="7 8">
    <name type="scientific">Tepidibacillus fermentans</name>
    <dbReference type="NCBI Taxonomy" id="1281767"/>
    <lineage>
        <taxon>Bacteria</taxon>
        <taxon>Bacillati</taxon>
        <taxon>Bacillota</taxon>
        <taxon>Bacilli</taxon>
        <taxon>Bacillales</taxon>
        <taxon>Bacillaceae</taxon>
        <taxon>Tepidibacillus</taxon>
    </lineage>
</organism>
<dbReference type="RefSeq" id="WP_132768117.1">
    <property type="nucleotide sequence ID" value="NZ_SMAB01000006.1"/>
</dbReference>
<dbReference type="SUPFAM" id="SSF53822">
    <property type="entry name" value="Periplasmic binding protein-like I"/>
    <property type="match status" value="1"/>
</dbReference>
<comment type="caution">
    <text evidence="7">The sequence shown here is derived from an EMBL/GenBank/DDBJ whole genome shotgun (WGS) entry which is preliminary data.</text>
</comment>
<dbReference type="InterPro" id="IPR028082">
    <property type="entry name" value="Peripla_BP_I"/>
</dbReference>
<evidence type="ECO:0000256" key="3">
    <source>
        <dbReference type="ARBA" id="ARBA00022729"/>
    </source>
</evidence>
<protein>
    <submittedName>
        <fullName evidence="7">Amino acid/amide ABC transporter substrate-binding protein (HAAT family)</fullName>
    </submittedName>
</protein>
<feature type="signal peptide" evidence="5">
    <location>
        <begin position="1"/>
        <end position="23"/>
    </location>
</feature>
<keyword evidence="8" id="KW-1185">Reference proteome</keyword>
<accession>A0A4R3KI39</accession>
<dbReference type="InterPro" id="IPR051010">
    <property type="entry name" value="BCAA_transport"/>
</dbReference>
<sequence>MKRWMVFLAILAMVASIITGCGSKQTSGNSASEAKTIKIGIDLELSGGVAAFGSSALDGAKLAVKEINAKGGVLGKQLELAIADNASKAEESTRAIQKLISDDKVVAVIGAATSGNTLAASTVAMEKKIPLITPSGTATKVTVDERTGKVKDYIFRTCFIDPFQGTVMGNFAAKDLKAKTAAIYIDSSSDYSKGLAKSFEEQFTKNGGQIVTKESYQQKDTDFKAVLTRIKDKNPDVIYVPGYYEEVGKIIKQGREMGITVPFLGGDGWDAPQMFEIAGNEALNNTFFSNHYSSEDTSPEVQKFVENFKKEYNKVPDGFAVLGYDSVQLIAEAIKNAGSAEPTKIKDALAQIKNFKTVSGTISYNETHDPIKSAVIIEYKDGKQSFKTKVNP</sequence>
<dbReference type="PANTHER" id="PTHR30483:SF6">
    <property type="entry name" value="PERIPLASMIC BINDING PROTEIN OF ABC TRANSPORTER FOR NATURAL AMINO ACIDS"/>
    <property type="match status" value="1"/>
</dbReference>
<dbReference type="InterPro" id="IPR028081">
    <property type="entry name" value="Leu-bd"/>
</dbReference>
<dbReference type="Proteomes" id="UP000295788">
    <property type="component" value="Unassembled WGS sequence"/>
</dbReference>
<dbReference type="PROSITE" id="PS51257">
    <property type="entry name" value="PROKAR_LIPOPROTEIN"/>
    <property type="match status" value="1"/>
</dbReference>
<dbReference type="CDD" id="cd06347">
    <property type="entry name" value="PBP1_ABC_LivK_ligand_binding-like"/>
    <property type="match status" value="1"/>
</dbReference>
<name>A0A4R3KI39_9BACI</name>
<feature type="domain" description="Leucine-binding protein" evidence="6">
    <location>
        <begin position="36"/>
        <end position="382"/>
    </location>
</feature>
<dbReference type="PANTHER" id="PTHR30483">
    <property type="entry name" value="LEUCINE-SPECIFIC-BINDING PROTEIN"/>
    <property type="match status" value="1"/>
</dbReference>
<gene>
    <name evidence="7" type="ORF">EDD72_10685</name>
</gene>